<protein>
    <recommendedName>
        <fullName evidence="1">Retrotransposon gag domain-containing protein</fullName>
    </recommendedName>
</protein>
<organism evidence="2 3">
    <name type="scientific">Mucuna pruriens</name>
    <name type="common">Velvet bean</name>
    <name type="synonym">Dolichos pruriens</name>
    <dbReference type="NCBI Taxonomy" id="157652"/>
    <lineage>
        <taxon>Eukaryota</taxon>
        <taxon>Viridiplantae</taxon>
        <taxon>Streptophyta</taxon>
        <taxon>Embryophyta</taxon>
        <taxon>Tracheophyta</taxon>
        <taxon>Spermatophyta</taxon>
        <taxon>Magnoliopsida</taxon>
        <taxon>eudicotyledons</taxon>
        <taxon>Gunneridae</taxon>
        <taxon>Pentapetalae</taxon>
        <taxon>rosids</taxon>
        <taxon>fabids</taxon>
        <taxon>Fabales</taxon>
        <taxon>Fabaceae</taxon>
        <taxon>Papilionoideae</taxon>
        <taxon>50 kb inversion clade</taxon>
        <taxon>NPAAA clade</taxon>
        <taxon>indigoferoid/millettioid clade</taxon>
        <taxon>Phaseoleae</taxon>
        <taxon>Mucuna</taxon>
    </lineage>
</organism>
<sequence length="415" mass="47000">MFNKFSATCPHYQISEQLLLQYFYEGLLVIDRNMVDATSGGTLINKTLAAARHLISNMASNTQQFGIRGGTGTSMVVSEVGTIDNLSLENQLTELTTLVRQPYSSGSFSSISESNSFEIKPDITYNPLYEPEPMENNNRTLKELVTSNLELAQSYELKSGLIHLLPKFHGLAGVPHCLFHDETVRDPGRLLFSLDGVAKDRLYLLPIMFNTWGDMKRMFLKKFFSVSRTIAIQKEIYGIQQHSNETLHEFNKLCATCLHHQISEQLLLQYFYEGLLMMDRNIVDAASGGTLMDKTLAAARELISNMASKTQQFGIRGRADTSRVVSKVGAFDNLRLENQLAELTSLVRKLTIKQHHQNVQRICEIYTSVKHPTDELVFSHLYAHQITKANYSIVNPRSNSLKDTMGSIDFMWKRK</sequence>
<name>A0A371HQM9_MUCPR</name>
<dbReference type="InterPro" id="IPR005162">
    <property type="entry name" value="Retrotrans_gag_dom"/>
</dbReference>
<feature type="domain" description="Retrotransposon gag" evidence="1">
    <location>
        <begin position="209"/>
        <end position="275"/>
    </location>
</feature>
<dbReference type="Pfam" id="PF03732">
    <property type="entry name" value="Retrotrans_gag"/>
    <property type="match status" value="1"/>
</dbReference>
<dbReference type="EMBL" id="QJKJ01001948">
    <property type="protein sequence ID" value="RDY05088.1"/>
    <property type="molecule type" value="Genomic_DNA"/>
</dbReference>
<keyword evidence="3" id="KW-1185">Reference proteome</keyword>
<dbReference type="Proteomes" id="UP000257109">
    <property type="component" value="Unassembled WGS sequence"/>
</dbReference>
<proteinExistence type="predicted"/>
<gene>
    <name evidence="2" type="ORF">CR513_11116</name>
</gene>
<evidence type="ECO:0000313" key="2">
    <source>
        <dbReference type="EMBL" id="RDY05088.1"/>
    </source>
</evidence>
<evidence type="ECO:0000313" key="3">
    <source>
        <dbReference type="Proteomes" id="UP000257109"/>
    </source>
</evidence>
<dbReference type="PANTHER" id="PTHR33223:SF3">
    <property type="match status" value="1"/>
</dbReference>
<feature type="non-terminal residue" evidence="2">
    <location>
        <position position="1"/>
    </location>
</feature>
<dbReference type="OrthoDB" id="1689420at2759"/>
<dbReference type="PANTHER" id="PTHR33223">
    <property type="entry name" value="CCHC-TYPE DOMAIN-CONTAINING PROTEIN"/>
    <property type="match status" value="1"/>
</dbReference>
<dbReference type="AlphaFoldDB" id="A0A371HQM9"/>
<reference evidence="2" key="1">
    <citation type="submission" date="2018-05" db="EMBL/GenBank/DDBJ databases">
        <title>Draft genome of Mucuna pruriens seed.</title>
        <authorList>
            <person name="Nnadi N.E."/>
            <person name="Vos R."/>
            <person name="Hasami M.H."/>
            <person name="Devisetty U.K."/>
            <person name="Aguiy J.C."/>
        </authorList>
    </citation>
    <scope>NUCLEOTIDE SEQUENCE [LARGE SCALE GENOMIC DNA]</scope>
    <source>
        <strain evidence="2">JCA_2017</strain>
    </source>
</reference>
<accession>A0A371HQM9</accession>
<evidence type="ECO:0000259" key="1">
    <source>
        <dbReference type="Pfam" id="PF03732"/>
    </source>
</evidence>
<comment type="caution">
    <text evidence="2">The sequence shown here is derived from an EMBL/GenBank/DDBJ whole genome shotgun (WGS) entry which is preliminary data.</text>
</comment>